<dbReference type="CDD" id="cd02809">
    <property type="entry name" value="alpha_hydroxyacid_oxid_FMN"/>
    <property type="match status" value="1"/>
</dbReference>
<protein>
    <submittedName>
        <fullName evidence="9">(S)-2-hydroxy-acid oxidase</fullName>
    </submittedName>
</protein>
<evidence type="ECO:0000256" key="5">
    <source>
        <dbReference type="ARBA" id="ARBA00024042"/>
    </source>
</evidence>
<dbReference type="SUPFAM" id="SSF51395">
    <property type="entry name" value="FMN-linked oxidoreductases"/>
    <property type="match status" value="1"/>
</dbReference>
<dbReference type="PANTHER" id="PTHR10578:SF107">
    <property type="entry name" value="2-HYDROXYACID OXIDASE 1"/>
    <property type="match status" value="1"/>
</dbReference>
<feature type="binding site" evidence="7">
    <location>
        <position position="155"/>
    </location>
    <ligand>
        <name>FMN</name>
        <dbReference type="ChEBI" id="CHEBI:58210"/>
    </ligand>
</feature>
<organism evidence="9 10">
    <name type="scientific">Thalassospira tepidiphila MCCC 1A03514</name>
    <dbReference type="NCBI Taxonomy" id="1177930"/>
    <lineage>
        <taxon>Bacteria</taxon>
        <taxon>Pseudomonadati</taxon>
        <taxon>Pseudomonadota</taxon>
        <taxon>Alphaproteobacteria</taxon>
        <taxon>Rhodospirillales</taxon>
        <taxon>Thalassospiraceae</taxon>
        <taxon>Thalassospira</taxon>
    </lineage>
</organism>
<dbReference type="PANTHER" id="PTHR10578">
    <property type="entry name" value="S -2-HYDROXY-ACID OXIDASE-RELATED"/>
    <property type="match status" value="1"/>
</dbReference>
<feature type="active site" description="Proton acceptor" evidence="6">
    <location>
        <position position="278"/>
    </location>
</feature>
<reference evidence="9 10" key="1">
    <citation type="submission" date="2014-07" db="EMBL/GenBank/DDBJ databases">
        <title>Draft genome sequence of Thalassospira tepidiphila 1-1B.</title>
        <authorList>
            <person name="Lai Q."/>
            <person name="Shao Z."/>
        </authorList>
    </citation>
    <scope>NUCLEOTIDE SEQUENCE [LARGE SCALE GENOMIC DNA]</scope>
    <source>
        <strain evidence="9 10">MCCC 1A03514</strain>
    </source>
</reference>
<dbReference type="GO" id="GO:0004459">
    <property type="term" value="F:L-lactate dehydrogenase (NAD+) activity"/>
    <property type="evidence" value="ECO:0007669"/>
    <property type="project" value="TreeGrafter"/>
</dbReference>
<proteinExistence type="inferred from homology"/>
<feature type="binding site" evidence="7">
    <location>
        <position position="278"/>
    </location>
    <ligand>
        <name>glyoxylate</name>
        <dbReference type="ChEBI" id="CHEBI:36655"/>
    </ligand>
</feature>
<dbReference type="EMBL" id="JPVZ01000004">
    <property type="protein sequence ID" value="OAZ09845.1"/>
    <property type="molecule type" value="Genomic_DNA"/>
</dbReference>
<dbReference type="Gene3D" id="3.20.20.70">
    <property type="entry name" value="Aldolase class I"/>
    <property type="match status" value="1"/>
</dbReference>
<sequence length="380" mass="41521">MSRYLCLDDFEAAAKSRLPHPLFTYISSAAETSSSLRDNRDVFGKWGFVPRVLRGVSGRSISCDLLGKTYDAPFGIAPMGISALMAYDGDHALTRAAASHNIPMVLSGSSLTPMEAVHEANPDSWFQAYLPGEDDKILALVDRVKRTGFKTLVLTVDTAVLANRENNLRAGFSTPLRLTPKTLWQFATHPRWVLGTFARTLMTKGMPHFENSYATRGAPIMARNVMRDFGRKDHLNWDHLRLIRDHWQGKLIVKGVLAAADVREVAKVGCDAVVLSNHGGRQLDGAVSPMRVLPNAVSVAGNMPVMVDGGFRRGTDILKALALGAAFVFVGRPFLYAAVVDGERGVSQAVEILKSELHRDLGLLGKTTLSEIEADILMTH</sequence>
<comment type="caution">
    <text evidence="9">The sequence shown here is derived from an EMBL/GenBank/DDBJ whole genome shotgun (WGS) entry which is preliminary data.</text>
</comment>
<evidence type="ECO:0000256" key="1">
    <source>
        <dbReference type="ARBA" id="ARBA00001917"/>
    </source>
</evidence>
<dbReference type="PROSITE" id="PS00557">
    <property type="entry name" value="FMN_HYDROXY_ACID_DH_1"/>
    <property type="match status" value="1"/>
</dbReference>
<feature type="binding site" evidence="7">
    <location>
        <position position="276"/>
    </location>
    <ligand>
        <name>FMN</name>
        <dbReference type="ChEBI" id="CHEBI:58210"/>
    </ligand>
</feature>
<dbReference type="GO" id="GO:0009060">
    <property type="term" value="P:aerobic respiration"/>
    <property type="evidence" value="ECO:0007669"/>
    <property type="project" value="TreeGrafter"/>
</dbReference>
<feature type="domain" description="FMN hydroxy acid dehydrogenase" evidence="8">
    <location>
        <begin position="1"/>
        <end position="380"/>
    </location>
</feature>
<feature type="binding site" evidence="7">
    <location>
        <position position="25"/>
    </location>
    <ligand>
        <name>glyoxylate</name>
        <dbReference type="ChEBI" id="CHEBI:36655"/>
    </ligand>
</feature>
<dbReference type="InterPro" id="IPR012133">
    <property type="entry name" value="Alpha-hydoxy_acid_DH_FMN"/>
</dbReference>
<dbReference type="Proteomes" id="UP000094009">
    <property type="component" value="Unassembled WGS sequence"/>
</dbReference>
<dbReference type="GO" id="GO:0010181">
    <property type="term" value="F:FMN binding"/>
    <property type="evidence" value="ECO:0007669"/>
    <property type="project" value="InterPro"/>
</dbReference>
<evidence type="ECO:0000256" key="2">
    <source>
        <dbReference type="ARBA" id="ARBA00022630"/>
    </source>
</evidence>
<keyword evidence="2 7" id="KW-0285">Flavoprotein</keyword>
<evidence type="ECO:0000256" key="7">
    <source>
        <dbReference type="PIRSR" id="PIRSR000138-2"/>
    </source>
</evidence>
<feature type="binding site" evidence="7">
    <location>
        <position position="127"/>
    </location>
    <ligand>
        <name>FMN</name>
        <dbReference type="ChEBI" id="CHEBI:58210"/>
    </ligand>
</feature>
<dbReference type="InterPro" id="IPR037396">
    <property type="entry name" value="FMN_HAD"/>
</dbReference>
<dbReference type="PIRSF" id="PIRSF000138">
    <property type="entry name" value="Al-hdrx_acd_dh"/>
    <property type="match status" value="1"/>
</dbReference>
<comment type="similarity">
    <text evidence="5">Belongs to the FMN-dependent alpha-hydroxy acid dehydrogenase family.</text>
</comment>
<evidence type="ECO:0000256" key="6">
    <source>
        <dbReference type="PIRSR" id="PIRSR000138-1"/>
    </source>
</evidence>
<keyword evidence="3 7" id="KW-0288">FMN</keyword>
<evidence type="ECO:0000259" key="8">
    <source>
        <dbReference type="PROSITE" id="PS51349"/>
    </source>
</evidence>
<dbReference type="InterPro" id="IPR000262">
    <property type="entry name" value="FMN-dep_DH"/>
</dbReference>
<feature type="binding site" evidence="7">
    <location>
        <begin position="308"/>
        <end position="312"/>
    </location>
    <ligand>
        <name>FMN</name>
        <dbReference type="ChEBI" id="CHEBI:58210"/>
    </ligand>
</feature>
<feature type="binding site" evidence="7">
    <location>
        <position position="254"/>
    </location>
    <ligand>
        <name>FMN</name>
        <dbReference type="ChEBI" id="CHEBI:58210"/>
    </ligand>
</feature>
<evidence type="ECO:0000256" key="3">
    <source>
        <dbReference type="ARBA" id="ARBA00022643"/>
    </source>
</evidence>
<gene>
    <name evidence="9" type="ORF">TH4_11735</name>
</gene>
<feature type="binding site" evidence="7">
    <location>
        <begin position="78"/>
        <end position="80"/>
    </location>
    <ligand>
        <name>FMN</name>
        <dbReference type="ChEBI" id="CHEBI:58210"/>
    </ligand>
</feature>
<evidence type="ECO:0000313" key="9">
    <source>
        <dbReference type="EMBL" id="OAZ09845.1"/>
    </source>
</evidence>
<evidence type="ECO:0000256" key="4">
    <source>
        <dbReference type="ARBA" id="ARBA00023002"/>
    </source>
</evidence>
<dbReference type="InterPro" id="IPR013785">
    <property type="entry name" value="Aldolase_TIM"/>
</dbReference>
<dbReference type="PROSITE" id="PS51349">
    <property type="entry name" value="FMN_HYDROXY_ACID_DH_2"/>
    <property type="match status" value="1"/>
</dbReference>
<feature type="binding site" evidence="7">
    <location>
        <begin position="331"/>
        <end position="332"/>
    </location>
    <ligand>
        <name>FMN</name>
        <dbReference type="ChEBI" id="CHEBI:58210"/>
    </ligand>
</feature>
<accession>A0A853KZE2</accession>
<dbReference type="Pfam" id="PF01070">
    <property type="entry name" value="FMN_dh"/>
    <property type="match status" value="1"/>
</dbReference>
<dbReference type="RefSeq" id="WP_064781185.1">
    <property type="nucleotide sequence ID" value="NZ_JPVZ01000004.1"/>
</dbReference>
<evidence type="ECO:0000313" key="10">
    <source>
        <dbReference type="Proteomes" id="UP000094009"/>
    </source>
</evidence>
<feature type="binding site" evidence="7">
    <location>
        <position position="107"/>
    </location>
    <ligand>
        <name>FMN</name>
        <dbReference type="ChEBI" id="CHEBI:58210"/>
    </ligand>
</feature>
<feature type="binding site" evidence="7">
    <location>
        <position position="281"/>
    </location>
    <ligand>
        <name>glyoxylate</name>
        <dbReference type="ChEBI" id="CHEBI:36655"/>
    </ligand>
</feature>
<feature type="binding site" evidence="7">
    <location>
        <position position="164"/>
    </location>
    <ligand>
        <name>glyoxylate</name>
        <dbReference type="ChEBI" id="CHEBI:36655"/>
    </ligand>
</feature>
<feature type="binding site" evidence="7">
    <location>
        <position position="129"/>
    </location>
    <ligand>
        <name>glyoxylate</name>
        <dbReference type="ChEBI" id="CHEBI:36655"/>
    </ligand>
</feature>
<dbReference type="InterPro" id="IPR008259">
    <property type="entry name" value="FMN_hydac_DH_AS"/>
</dbReference>
<name>A0A853KZE2_9PROT</name>
<dbReference type="AlphaFoldDB" id="A0A853KZE2"/>
<keyword evidence="4" id="KW-0560">Oxidoreductase</keyword>
<dbReference type="GO" id="GO:0005886">
    <property type="term" value="C:plasma membrane"/>
    <property type="evidence" value="ECO:0007669"/>
    <property type="project" value="TreeGrafter"/>
</dbReference>
<comment type="cofactor">
    <cofactor evidence="1">
        <name>FMN</name>
        <dbReference type="ChEBI" id="CHEBI:58210"/>
    </cofactor>
</comment>